<accession>A0A8E2E775</accession>
<dbReference type="OrthoDB" id="4430588at2759"/>
<organism evidence="1 2">
    <name type="scientific">Lepidopterella palustris CBS 459.81</name>
    <dbReference type="NCBI Taxonomy" id="1314670"/>
    <lineage>
        <taxon>Eukaryota</taxon>
        <taxon>Fungi</taxon>
        <taxon>Dikarya</taxon>
        <taxon>Ascomycota</taxon>
        <taxon>Pezizomycotina</taxon>
        <taxon>Dothideomycetes</taxon>
        <taxon>Pleosporomycetidae</taxon>
        <taxon>Mytilinidiales</taxon>
        <taxon>Argynnaceae</taxon>
        <taxon>Lepidopterella</taxon>
    </lineage>
</organism>
<evidence type="ECO:0000313" key="1">
    <source>
        <dbReference type="EMBL" id="OCK78444.1"/>
    </source>
</evidence>
<name>A0A8E2E775_9PEZI</name>
<reference evidence="1 2" key="1">
    <citation type="journal article" date="2016" name="Nat. Commun.">
        <title>Ectomycorrhizal ecology is imprinted in the genome of the dominant symbiotic fungus Cenococcum geophilum.</title>
        <authorList>
            <consortium name="DOE Joint Genome Institute"/>
            <person name="Peter M."/>
            <person name="Kohler A."/>
            <person name="Ohm R.A."/>
            <person name="Kuo A."/>
            <person name="Krutzmann J."/>
            <person name="Morin E."/>
            <person name="Arend M."/>
            <person name="Barry K.W."/>
            <person name="Binder M."/>
            <person name="Choi C."/>
            <person name="Clum A."/>
            <person name="Copeland A."/>
            <person name="Grisel N."/>
            <person name="Haridas S."/>
            <person name="Kipfer T."/>
            <person name="LaButti K."/>
            <person name="Lindquist E."/>
            <person name="Lipzen A."/>
            <person name="Maire R."/>
            <person name="Meier B."/>
            <person name="Mihaltcheva S."/>
            <person name="Molinier V."/>
            <person name="Murat C."/>
            <person name="Poggeler S."/>
            <person name="Quandt C.A."/>
            <person name="Sperisen C."/>
            <person name="Tritt A."/>
            <person name="Tisserant E."/>
            <person name="Crous P.W."/>
            <person name="Henrissat B."/>
            <person name="Nehls U."/>
            <person name="Egli S."/>
            <person name="Spatafora J.W."/>
            <person name="Grigoriev I.V."/>
            <person name="Martin F.M."/>
        </authorList>
    </citation>
    <scope>NUCLEOTIDE SEQUENCE [LARGE SCALE GENOMIC DNA]</scope>
    <source>
        <strain evidence="1 2">CBS 459.81</strain>
    </source>
</reference>
<sequence>MPKNHLWKAFIIPQNLLNSPTILSSPFLVIPTELLIQIFRHADPLDQLCLALSCKVLLQTSALVSLKTLSLAGHRGLCSCRKIEEFLKRVEPLDAHGKPKRSWGYCVDCIRYRPTRKSYWKGKHTGWLRTKHWEMAVTCWNVGYSLQCPECWGTER</sequence>
<dbReference type="InterPro" id="IPR036047">
    <property type="entry name" value="F-box-like_dom_sf"/>
</dbReference>
<dbReference type="SUPFAM" id="SSF81383">
    <property type="entry name" value="F-box domain"/>
    <property type="match status" value="1"/>
</dbReference>
<evidence type="ECO:0008006" key="3">
    <source>
        <dbReference type="Google" id="ProtNLM"/>
    </source>
</evidence>
<protein>
    <recommendedName>
        <fullName evidence="3">F-box domain-containing protein</fullName>
    </recommendedName>
</protein>
<dbReference type="EMBL" id="KV745058">
    <property type="protein sequence ID" value="OCK78444.1"/>
    <property type="molecule type" value="Genomic_DNA"/>
</dbReference>
<gene>
    <name evidence="1" type="ORF">K432DRAFT_301951</name>
</gene>
<evidence type="ECO:0000313" key="2">
    <source>
        <dbReference type="Proteomes" id="UP000250266"/>
    </source>
</evidence>
<dbReference type="AlphaFoldDB" id="A0A8E2E775"/>
<proteinExistence type="predicted"/>
<keyword evidence="2" id="KW-1185">Reference proteome</keyword>
<dbReference type="Proteomes" id="UP000250266">
    <property type="component" value="Unassembled WGS sequence"/>
</dbReference>